<evidence type="ECO:0000259" key="9">
    <source>
        <dbReference type="Pfam" id="PF14658"/>
    </source>
</evidence>
<keyword evidence="5" id="KW-1133">Transmembrane helix</keyword>
<dbReference type="InterPro" id="IPR028168">
    <property type="entry name" value="KASH5_CC"/>
</dbReference>
<evidence type="ECO:0000256" key="5">
    <source>
        <dbReference type="ARBA" id="ARBA00022989"/>
    </source>
</evidence>
<evidence type="ECO:0000313" key="12">
    <source>
        <dbReference type="RefSeq" id="XP_008581873.1"/>
    </source>
</evidence>
<dbReference type="PANTHER" id="PTHR15352:SF3">
    <property type="entry name" value="INOSITOL 1,4,5-TRIPHOSPHATE RECEPTOR ASSOCIATED 2"/>
    <property type="match status" value="1"/>
</dbReference>
<proteinExistence type="predicted"/>
<organism evidence="11 12">
    <name type="scientific">Galeopterus variegatus</name>
    <name type="common">Malayan flying lemur</name>
    <name type="synonym">Cynocephalus variegatus</name>
    <dbReference type="NCBI Taxonomy" id="482537"/>
    <lineage>
        <taxon>Eukaryota</taxon>
        <taxon>Metazoa</taxon>
        <taxon>Chordata</taxon>
        <taxon>Craniata</taxon>
        <taxon>Vertebrata</taxon>
        <taxon>Euteleostomi</taxon>
        <taxon>Mammalia</taxon>
        <taxon>Eutheria</taxon>
        <taxon>Euarchontoglires</taxon>
        <taxon>Dermoptera</taxon>
        <taxon>Cynocephalidae</taxon>
        <taxon>Galeopterus</taxon>
    </lineage>
</organism>
<feature type="coiled-coil region" evidence="8">
    <location>
        <begin position="673"/>
        <end position="767"/>
    </location>
</feature>
<keyword evidence="3" id="KW-0963">Cytoplasm</keyword>
<comment type="subcellular location">
    <subcellularLocation>
        <location evidence="2">Cytoplasm</location>
    </subcellularLocation>
    <subcellularLocation>
        <location evidence="1">Membrane</location>
        <topology evidence="1">Single-pass membrane protein</topology>
    </subcellularLocation>
</comment>
<evidence type="ECO:0000256" key="1">
    <source>
        <dbReference type="ARBA" id="ARBA00004167"/>
    </source>
</evidence>
<gene>
    <name evidence="12" type="primary">LOC103599503</name>
</gene>
<evidence type="ECO:0000256" key="3">
    <source>
        <dbReference type="ARBA" id="ARBA00022490"/>
    </source>
</evidence>
<keyword evidence="4" id="KW-0812">Transmembrane</keyword>
<dbReference type="InterPro" id="IPR008677">
    <property type="entry name" value="MRVI1"/>
</dbReference>
<dbReference type="Pfam" id="PF14662">
    <property type="entry name" value="KASH_CCD"/>
    <property type="match status" value="1"/>
</dbReference>
<name>A0ABM0RMN2_GALVR</name>
<dbReference type="RefSeq" id="XP_008581873.1">
    <property type="nucleotide sequence ID" value="XM_008583651.1"/>
</dbReference>
<evidence type="ECO:0000256" key="8">
    <source>
        <dbReference type="SAM" id="Coils"/>
    </source>
</evidence>
<evidence type="ECO:0000256" key="4">
    <source>
        <dbReference type="ARBA" id="ARBA00022692"/>
    </source>
</evidence>
<dbReference type="InterPro" id="IPR039508">
    <property type="entry name" value="KASH5_EF-hand-like_dom"/>
</dbReference>
<dbReference type="GeneID" id="103599503"/>
<evidence type="ECO:0000259" key="10">
    <source>
        <dbReference type="Pfam" id="PF14662"/>
    </source>
</evidence>
<evidence type="ECO:0000256" key="7">
    <source>
        <dbReference type="ARBA" id="ARBA00023136"/>
    </source>
</evidence>
<dbReference type="Pfam" id="PF14658">
    <property type="entry name" value="EF-hand_9"/>
    <property type="match status" value="1"/>
</dbReference>
<evidence type="ECO:0000256" key="2">
    <source>
        <dbReference type="ARBA" id="ARBA00004496"/>
    </source>
</evidence>
<keyword evidence="6 8" id="KW-0175">Coiled coil</keyword>
<feature type="domain" description="Protein KASH5 EF-hand-like" evidence="9">
    <location>
        <begin position="224"/>
        <end position="275"/>
    </location>
</feature>
<evidence type="ECO:0000256" key="6">
    <source>
        <dbReference type="ARBA" id="ARBA00023054"/>
    </source>
</evidence>
<feature type="domain" description="KASH5-like coiled-coil" evidence="10">
    <location>
        <begin position="340"/>
        <end position="526"/>
    </location>
</feature>
<feature type="coiled-coil region" evidence="8">
    <location>
        <begin position="353"/>
        <end position="530"/>
    </location>
</feature>
<keyword evidence="7" id="KW-0472">Membrane</keyword>
<dbReference type="Proteomes" id="UP000694923">
    <property type="component" value="Unplaced"/>
</dbReference>
<protein>
    <submittedName>
        <fullName evidence="12">Lymphoid-restricted membrane protein-like</fullName>
    </submittedName>
</protein>
<evidence type="ECO:0000313" key="11">
    <source>
        <dbReference type="Proteomes" id="UP000694923"/>
    </source>
</evidence>
<sequence length="821" mass="94293">MASARKGTEKRHNPVESICRKIRAIQKREVTSYPVQQIIKYQSRSFDSPQTNTQKNFEEVLWKMTAAHLPTLNSHFSSSEKVDNFISSPQIVSPRTPSIAHLSSPEDATYSVILSSSESISTLRSQSNQNYTSLISHTRNEDCLSNKDLNNYCSERNFRTLALDFDSASGQSSDFFTPKDSVVKKLSLHEDEWKLGTDDGKDGTYSINTACEEELLTRIFHACSVGVAKIIDYLRQTTSQDSEVNGLEELWNMIDPEKRDPHVDLETFHAVMKEWMAYCRNKREGVNSGLSGILNHSVFGEQDSIKPGGAIKMITDIRDSASGSFEALGGDMSKGVLEVPDLITYVADLYFNKQKLEEENSKFKLALETLEEANNHLTEDCTDLRLQVKSAHQSIMRTNLLKEELEELKISMNASEEQKTTIASQNKQLETENRDLILKIRILQEENIKNIMDIDRLEKKIEELSRTETEQQMQLQTYENTLLNKDASLQKKDLSIEELKSTIVEYGSIIENLRGEKNKLAHELQHLQQELIVNGIQLKVSEERKGIISEGEKSLHYELTLAQSAENNETEWQCNLTNLSSLDMMMDQEMLLSLREPEQKGVEFTAVLWKLEFKHIMEEKLNLFIIMLNSLENHRESLDKEFVKLIEILKRCRLEYFGFREELLSSQKQVEAIKQLQEDAVNQEALLRKQLQEASQRLEVAEEQVKDRDQAAHSANKKAESLQHKLEEAISEQRNLQTINTELSNACQTLERQTRRLKTTIDLLQKKLIQEGLHGLLSQNFLDEEFPHYDHPSCTGTIQQPLQEKLMPCVWIVLQQFQGWN</sequence>
<dbReference type="PANTHER" id="PTHR15352">
    <property type="entry name" value="LYMPHOID-RESTRICTED MEMBRANE PROTEIN, JAW1"/>
    <property type="match status" value="1"/>
</dbReference>
<keyword evidence="11" id="KW-1185">Reference proteome</keyword>
<reference evidence="12" key="1">
    <citation type="submission" date="2025-08" db="UniProtKB">
        <authorList>
            <consortium name="RefSeq"/>
        </authorList>
    </citation>
    <scope>IDENTIFICATION</scope>
</reference>
<accession>A0ABM0RMN2</accession>